<sequence>MARGFVVVASEDDQVILEPVQGSSPNSHNTPYSLNSLTRHRAQAELGLEGKKCQWAWVALAVGREEPCVVRVRAMAGESEQRPLVVYRSVRSPLIMGSTQTIDHQFELESARHSPLPTLVTRLAPRRSSGVLPSALGEDQAGIGFRGETKVHGTYPSAISGD</sequence>
<reference evidence="1" key="1">
    <citation type="submission" date="2023-06" db="EMBL/GenBank/DDBJ databases">
        <title>Genome-scale phylogeny and comparative genomics of the fungal order Sordariales.</title>
        <authorList>
            <consortium name="Lawrence Berkeley National Laboratory"/>
            <person name="Hensen N."/>
            <person name="Bonometti L."/>
            <person name="Westerberg I."/>
            <person name="Brannstrom I.O."/>
            <person name="Guillou S."/>
            <person name="Cros-Aarteil S."/>
            <person name="Calhoun S."/>
            <person name="Haridas S."/>
            <person name="Kuo A."/>
            <person name="Mondo S."/>
            <person name="Pangilinan J."/>
            <person name="Riley R."/>
            <person name="Labutti K."/>
            <person name="Andreopoulos B."/>
            <person name="Lipzen A."/>
            <person name="Chen C."/>
            <person name="Yanf M."/>
            <person name="Daum C."/>
            <person name="Ng V."/>
            <person name="Clum A."/>
            <person name="Steindorff A."/>
            <person name="Ohm R."/>
            <person name="Martin F."/>
            <person name="Silar P."/>
            <person name="Natvig D."/>
            <person name="Lalanne C."/>
            <person name="Gautier V."/>
            <person name="Ament-Velasquez S.L."/>
            <person name="Kruys A."/>
            <person name="Hutchinson M.I."/>
            <person name="Powell A.J."/>
            <person name="Barry K."/>
            <person name="Miller A.N."/>
            <person name="Grigoriev I.V."/>
            <person name="Debuchy R."/>
            <person name="Gladieux P."/>
            <person name="Thoren M.H."/>
            <person name="Johannesson H."/>
        </authorList>
    </citation>
    <scope>NUCLEOTIDE SEQUENCE</scope>
    <source>
        <strain evidence="1">CBS 540.89</strain>
    </source>
</reference>
<dbReference type="Proteomes" id="UP001172159">
    <property type="component" value="Unassembled WGS sequence"/>
</dbReference>
<gene>
    <name evidence="1" type="ORF">B0T21DRAFT_345955</name>
</gene>
<keyword evidence="2" id="KW-1185">Reference proteome</keyword>
<protein>
    <submittedName>
        <fullName evidence="1">Uncharacterized protein</fullName>
    </submittedName>
</protein>
<evidence type="ECO:0000313" key="2">
    <source>
        <dbReference type="Proteomes" id="UP001172159"/>
    </source>
</evidence>
<accession>A0AA40EMM4</accession>
<proteinExistence type="predicted"/>
<dbReference type="EMBL" id="JAUKTV010000003">
    <property type="protein sequence ID" value="KAK0742115.1"/>
    <property type="molecule type" value="Genomic_DNA"/>
</dbReference>
<dbReference type="AlphaFoldDB" id="A0AA40EMM4"/>
<comment type="caution">
    <text evidence="1">The sequence shown here is derived from an EMBL/GenBank/DDBJ whole genome shotgun (WGS) entry which is preliminary data.</text>
</comment>
<evidence type="ECO:0000313" key="1">
    <source>
        <dbReference type="EMBL" id="KAK0742115.1"/>
    </source>
</evidence>
<organism evidence="1 2">
    <name type="scientific">Apiosordaria backusii</name>
    <dbReference type="NCBI Taxonomy" id="314023"/>
    <lineage>
        <taxon>Eukaryota</taxon>
        <taxon>Fungi</taxon>
        <taxon>Dikarya</taxon>
        <taxon>Ascomycota</taxon>
        <taxon>Pezizomycotina</taxon>
        <taxon>Sordariomycetes</taxon>
        <taxon>Sordariomycetidae</taxon>
        <taxon>Sordariales</taxon>
        <taxon>Lasiosphaeriaceae</taxon>
        <taxon>Apiosordaria</taxon>
    </lineage>
</organism>
<name>A0AA40EMM4_9PEZI</name>